<dbReference type="Proteomes" id="UP001303046">
    <property type="component" value="Unassembled WGS sequence"/>
</dbReference>
<accession>A0ABR1C1B1</accession>
<organism evidence="1 2">
    <name type="scientific">Necator americanus</name>
    <name type="common">Human hookworm</name>
    <dbReference type="NCBI Taxonomy" id="51031"/>
    <lineage>
        <taxon>Eukaryota</taxon>
        <taxon>Metazoa</taxon>
        <taxon>Ecdysozoa</taxon>
        <taxon>Nematoda</taxon>
        <taxon>Chromadorea</taxon>
        <taxon>Rhabditida</taxon>
        <taxon>Rhabditina</taxon>
        <taxon>Rhabditomorpha</taxon>
        <taxon>Strongyloidea</taxon>
        <taxon>Ancylostomatidae</taxon>
        <taxon>Bunostominae</taxon>
        <taxon>Necator</taxon>
    </lineage>
</organism>
<sequence>MEFSSRSIKEEHPWDPFTVFLEFRDTHRRKNRKKKKERKVRRKGTAGFATVKIAIFQHATHAISLGD</sequence>
<reference evidence="1 2" key="1">
    <citation type="submission" date="2023-08" db="EMBL/GenBank/DDBJ databases">
        <title>A Necator americanus chromosomal reference genome.</title>
        <authorList>
            <person name="Ilik V."/>
            <person name="Petrzelkova K.J."/>
            <person name="Pardy F."/>
            <person name="Fuh T."/>
            <person name="Niatou-Singa F.S."/>
            <person name="Gouil Q."/>
            <person name="Baker L."/>
            <person name="Ritchie M.E."/>
            <person name="Jex A.R."/>
            <person name="Gazzola D."/>
            <person name="Li H."/>
            <person name="Toshio Fujiwara R."/>
            <person name="Zhan B."/>
            <person name="Aroian R.V."/>
            <person name="Pafco B."/>
            <person name="Schwarz E.M."/>
        </authorList>
    </citation>
    <scope>NUCLEOTIDE SEQUENCE [LARGE SCALE GENOMIC DNA]</scope>
    <source>
        <strain evidence="1 2">Aroian</strain>
        <tissue evidence="1">Whole animal</tissue>
    </source>
</reference>
<comment type="caution">
    <text evidence="1">The sequence shown here is derived from an EMBL/GenBank/DDBJ whole genome shotgun (WGS) entry which is preliminary data.</text>
</comment>
<evidence type="ECO:0000313" key="1">
    <source>
        <dbReference type="EMBL" id="KAK6731235.1"/>
    </source>
</evidence>
<gene>
    <name evidence="1" type="primary">Necator_chrI.g3729</name>
    <name evidence="1" type="ORF">RB195_007600</name>
</gene>
<dbReference type="EMBL" id="JAVFWL010000001">
    <property type="protein sequence ID" value="KAK6731235.1"/>
    <property type="molecule type" value="Genomic_DNA"/>
</dbReference>
<name>A0ABR1C1B1_NECAM</name>
<protein>
    <submittedName>
        <fullName evidence="1">Uncharacterized protein</fullName>
    </submittedName>
</protein>
<evidence type="ECO:0000313" key="2">
    <source>
        <dbReference type="Proteomes" id="UP001303046"/>
    </source>
</evidence>
<keyword evidence="2" id="KW-1185">Reference proteome</keyword>
<proteinExistence type="predicted"/>